<comment type="similarity">
    <text evidence="1">Belongs to the OsmC/Ohr family.</text>
</comment>
<dbReference type="PANTHER" id="PTHR33797">
    <property type="entry name" value="ORGANIC HYDROPEROXIDE RESISTANCE PROTEIN-LIKE"/>
    <property type="match status" value="1"/>
</dbReference>
<dbReference type="PANTHER" id="PTHR33797:SF2">
    <property type="entry name" value="ORGANIC HYDROPEROXIDE RESISTANCE PROTEIN-LIKE"/>
    <property type="match status" value="1"/>
</dbReference>
<dbReference type="InterPro" id="IPR003718">
    <property type="entry name" value="OsmC/Ohr_fam"/>
</dbReference>
<dbReference type="Pfam" id="PF02566">
    <property type="entry name" value="OsmC"/>
    <property type="match status" value="1"/>
</dbReference>
<dbReference type="InterPro" id="IPR036102">
    <property type="entry name" value="OsmC/Ohrsf"/>
</dbReference>
<sequence>MTESLYHTEIINDEGLNGTAYVKDGIAVVTSDPLADTPGTNPEQLFGLSWATCLNATVAALLKGRGMEAKCKVEVHVDYHREESGRGYYFDLKAIIAIEGLELELAEKIAQSAHKRCPVSKIIGPYEHVSIAVVPYVA</sequence>
<dbReference type="STRING" id="140314.SAMN04488076_101189"/>
<evidence type="ECO:0000313" key="2">
    <source>
        <dbReference type="EMBL" id="CZQ85945.1"/>
    </source>
</evidence>
<name>A0A143YFU1_9LACT</name>
<evidence type="ECO:0008006" key="4">
    <source>
        <dbReference type="Google" id="ProtNLM"/>
    </source>
</evidence>
<dbReference type="RefSeq" id="WP_087031498.1">
    <property type="nucleotide sequence ID" value="NZ_FJNE01000002.1"/>
</dbReference>
<dbReference type="SUPFAM" id="SSF82784">
    <property type="entry name" value="OsmC-like"/>
    <property type="match status" value="1"/>
</dbReference>
<protein>
    <recommendedName>
        <fullName evidence="4">Organic hydroperoxide resistance protein</fullName>
    </recommendedName>
</protein>
<dbReference type="InterPro" id="IPR019953">
    <property type="entry name" value="OHR"/>
</dbReference>
<dbReference type="GO" id="GO:0006979">
    <property type="term" value="P:response to oxidative stress"/>
    <property type="evidence" value="ECO:0007669"/>
    <property type="project" value="InterPro"/>
</dbReference>
<accession>A0A143YFU1</accession>
<evidence type="ECO:0000256" key="1">
    <source>
        <dbReference type="ARBA" id="ARBA00007378"/>
    </source>
</evidence>
<dbReference type="Gene3D" id="3.30.300.20">
    <property type="match status" value="1"/>
</dbReference>
<organism evidence="2 3">
    <name type="scientific">Trichococcus palustris</name>
    <dbReference type="NCBI Taxonomy" id="140314"/>
    <lineage>
        <taxon>Bacteria</taxon>
        <taxon>Bacillati</taxon>
        <taxon>Bacillota</taxon>
        <taxon>Bacilli</taxon>
        <taxon>Lactobacillales</taxon>
        <taxon>Carnobacteriaceae</taxon>
        <taxon>Trichococcus</taxon>
    </lineage>
</organism>
<dbReference type="OrthoDB" id="9797508at2"/>
<evidence type="ECO:0000313" key="3">
    <source>
        <dbReference type="Proteomes" id="UP000242754"/>
    </source>
</evidence>
<gene>
    <name evidence="2" type="ORF">Tpal_705</name>
</gene>
<keyword evidence="3" id="KW-1185">Reference proteome</keyword>
<dbReference type="Proteomes" id="UP000242754">
    <property type="component" value="Unassembled WGS sequence"/>
</dbReference>
<dbReference type="AlphaFoldDB" id="A0A143YFU1"/>
<reference evidence="2 3" key="1">
    <citation type="submission" date="2016-02" db="EMBL/GenBank/DDBJ databases">
        <authorList>
            <person name="Wen L."/>
            <person name="He K."/>
            <person name="Yang H."/>
        </authorList>
    </citation>
    <scope>NUCLEOTIDE SEQUENCE [LARGE SCALE GENOMIC DNA]</scope>
    <source>
        <strain evidence="2">Trichococcus palustris</strain>
    </source>
</reference>
<dbReference type="InterPro" id="IPR015946">
    <property type="entry name" value="KH_dom-like_a/b"/>
</dbReference>
<proteinExistence type="inferred from homology"/>
<dbReference type="EMBL" id="FJNE01000002">
    <property type="protein sequence ID" value="CZQ85945.1"/>
    <property type="molecule type" value="Genomic_DNA"/>
</dbReference>